<evidence type="ECO:0000313" key="3">
    <source>
        <dbReference type="EMBL" id="MBO1361439.1"/>
    </source>
</evidence>
<gene>
    <name evidence="3" type="ORF">J2D73_16765</name>
</gene>
<reference evidence="3 4" key="1">
    <citation type="submission" date="2021-03" db="EMBL/GenBank/DDBJ databases">
        <title>The complete genome sequence of Acetobacter sacchari TBRC 11175.</title>
        <authorList>
            <person name="Charoenyingcharoen P."/>
            <person name="Yukphan P."/>
        </authorList>
    </citation>
    <scope>NUCLEOTIDE SEQUENCE [LARGE SCALE GENOMIC DNA]</scope>
    <source>
        <strain evidence="3 4">TBRC 11175</strain>
    </source>
</reference>
<keyword evidence="4" id="KW-1185">Reference proteome</keyword>
<evidence type="ECO:0000313" key="4">
    <source>
        <dbReference type="Proteomes" id="UP000664771"/>
    </source>
</evidence>
<accession>A0ABS3LZV9</accession>
<proteinExistence type="inferred from homology"/>
<comment type="similarity">
    <text evidence="1">Belongs to the ros/MucR family.</text>
</comment>
<sequence>MPHKSRAERVAYLEAYRAKHRPSPETQERNGLPPFGAYEYSADGTKIRCHACGRLFGALNTHVRVHDLDAETYKEVFGLKRTSSLLSPAAAEKQRQAAIERDQGRSWREGPSPISPRPIGITNRLQTSVEASAPRKGRNMRAGQKAKPDATNP</sequence>
<evidence type="ECO:0000256" key="2">
    <source>
        <dbReference type="SAM" id="MobiDB-lite"/>
    </source>
</evidence>
<name>A0ABS3LZV9_9PROT</name>
<dbReference type="Gene3D" id="1.10.10.1550">
    <property type="entry name" value="ROS/MUCR transcriptional regulator protein"/>
    <property type="match status" value="1"/>
</dbReference>
<dbReference type="EMBL" id="JAFVMF010000022">
    <property type="protein sequence ID" value="MBO1361439.1"/>
    <property type="molecule type" value="Genomic_DNA"/>
</dbReference>
<dbReference type="Pfam" id="PF05443">
    <property type="entry name" value="ROS_MUCR"/>
    <property type="match status" value="1"/>
</dbReference>
<protein>
    <submittedName>
        <fullName evidence="3">MucR family transcriptional regulator</fullName>
    </submittedName>
</protein>
<dbReference type="InterPro" id="IPR008807">
    <property type="entry name" value="ROS_MUCR"/>
</dbReference>
<dbReference type="Proteomes" id="UP000664771">
    <property type="component" value="Unassembled WGS sequence"/>
</dbReference>
<evidence type="ECO:0000256" key="1">
    <source>
        <dbReference type="ARBA" id="ARBA00007031"/>
    </source>
</evidence>
<dbReference type="RefSeq" id="WP_207883180.1">
    <property type="nucleotide sequence ID" value="NZ_JAFVMF010000022.1"/>
</dbReference>
<organism evidence="3 4">
    <name type="scientific">Acetobacter sacchari</name>
    <dbReference type="NCBI Taxonomy" id="2661687"/>
    <lineage>
        <taxon>Bacteria</taxon>
        <taxon>Pseudomonadati</taxon>
        <taxon>Pseudomonadota</taxon>
        <taxon>Alphaproteobacteria</taxon>
        <taxon>Acetobacterales</taxon>
        <taxon>Acetobacteraceae</taxon>
        <taxon>Acetobacter</taxon>
    </lineage>
</organism>
<feature type="region of interest" description="Disordered" evidence="2">
    <location>
        <begin position="87"/>
        <end position="153"/>
    </location>
</feature>
<comment type="caution">
    <text evidence="3">The sequence shown here is derived from an EMBL/GenBank/DDBJ whole genome shotgun (WGS) entry which is preliminary data.</text>
</comment>
<feature type="compositionally biased region" description="Basic and acidic residues" evidence="2">
    <location>
        <begin position="92"/>
        <end position="108"/>
    </location>
</feature>
<dbReference type="InterPro" id="IPR041920">
    <property type="entry name" value="ROS/MUCR_sf"/>
</dbReference>